<reference evidence="1 2" key="1">
    <citation type="submission" date="2008-03" db="EMBL/GenBank/DDBJ databases">
        <authorList>
            <person name="Paulsen I."/>
            <person name="Sebastian Y."/>
        </authorList>
    </citation>
    <scope>NUCLEOTIDE SEQUENCE [LARGE SCALE GENOMIC DNA]</scope>
    <source>
        <strain evidence="2">D str. JGS1721</strain>
    </source>
</reference>
<accession>B1V7X2</accession>
<evidence type="ECO:0000313" key="1">
    <source>
        <dbReference type="EMBL" id="EDT70090.1"/>
    </source>
</evidence>
<dbReference type="Proteomes" id="UP000003188">
    <property type="component" value="Unassembled WGS sequence"/>
</dbReference>
<sequence>MAESGKIITLKEKEVTSNLIIKLKNIFSHLLSISFIKNYCMNPLLFFLATLLL</sequence>
<dbReference type="AlphaFoldDB" id="B1V7X2"/>
<name>B1V7X2_CLOPF</name>
<dbReference type="EMBL" id="ABOO01000082">
    <property type="protein sequence ID" value="EDT70090.1"/>
    <property type="molecule type" value="Genomic_DNA"/>
</dbReference>
<comment type="caution">
    <text evidence="1">The sequence shown here is derived from an EMBL/GenBank/DDBJ whole genome shotgun (WGS) entry which is preliminary data.</text>
</comment>
<gene>
    <name evidence="1" type="ORF">CJD_2852</name>
</gene>
<proteinExistence type="predicted"/>
<organism evidence="1 2">
    <name type="scientific">Clostridium perfringens D str. JGS1721</name>
    <dbReference type="NCBI Taxonomy" id="488537"/>
    <lineage>
        <taxon>Bacteria</taxon>
        <taxon>Bacillati</taxon>
        <taxon>Bacillota</taxon>
        <taxon>Clostridia</taxon>
        <taxon>Eubacteriales</taxon>
        <taxon>Clostridiaceae</taxon>
        <taxon>Clostridium</taxon>
    </lineage>
</organism>
<evidence type="ECO:0000313" key="2">
    <source>
        <dbReference type="Proteomes" id="UP000003188"/>
    </source>
</evidence>
<protein>
    <submittedName>
        <fullName evidence="1">Uncharacterized protein</fullName>
    </submittedName>
</protein>